<accession>A0ABP9CLY9</accession>
<gene>
    <name evidence="2" type="ORF">GCM10023220_49600</name>
</gene>
<feature type="transmembrane region" description="Helical" evidence="1">
    <location>
        <begin position="115"/>
        <end position="135"/>
    </location>
</feature>
<protein>
    <recommendedName>
        <fullName evidence="4">Integral membrane protein</fullName>
    </recommendedName>
</protein>
<keyword evidence="1" id="KW-0472">Membrane</keyword>
<keyword evidence="3" id="KW-1185">Reference proteome</keyword>
<evidence type="ECO:0000256" key="1">
    <source>
        <dbReference type="SAM" id="Phobius"/>
    </source>
</evidence>
<dbReference type="Proteomes" id="UP001501265">
    <property type="component" value="Unassembled WGS sequence"/>
</dbReference>
<dbReference type="EMBL" id="BAABIG010000054">
    <property type="protein sequence ID" value="GAA4812431.1"/>
    <property type="molecule type" value="Genomic_DNA"/>
</dbReference>
<keyword evidence="1" id="KW-1133">Transmembrane helix</keyword>
<sequence>MTATVRTTVPRAAGREPRTGLMRHLELPAEVLFIGVLVTVASLPLVTSLAAAGAGAVLLREKAATERTPTVRRFVSLLAASLRQPVALLAPAAAFAVAAADLLALAAGVPGGRPVGLLIALALTLVVLVGLRGAARWRPGVPWRTALVEAAAVVPRDWGGSLMLAGGLVVLAVVAFEVPAFIPVLPGLLVMAAVAVEGRRTR</sequence>
<evidence type="ECO:0008006" key="4">
    <source>
        <dbReference type="Google" id="ProtNLM"/>
    </source>
</evidence>
<reference evidence="3" key="1">
    <citation type="journal article" date="2019" name="Int. J. Syst. Evol. Microbiol.">
        <title>The Global Catalogue of Microorganisms (GCM) 10K type strain sequencing project: providing services to taxonomists for standard genome sequencing and annotation.</title>
        <authorList>
            <consortium name="The Broad Institute Genomics Platform"/>
            <consortium name="The Broad Institute Genome Sequencing Center for Infectious Disease"/>
            <person name="Wu L."/>
            <person name="Ma J."/>
        </authorList>
    </citation>
    <scope>NUCLEOTIDE SEQUENCE [LARGE SCALE GENOMIC DNA]</scope>
    <source>
        <strain evidence="3">JCM 18081</strain>
    </source>
</reference>
<organism evidence="2 3">
    <name type="scientific">Streptomyces ziwulingensis</name>
    <dbReference type="NCBI Taxonomy" id="1045501"/>
    <lineage>
        <taxon>Bacteria</taxon>
        <taxon>Bacillati</taxon>
        <taxon>Actinomycetota</taxon>
        <taxon>Actinomycetes</taxon>
        <taxon>Kitasatosporales</taxon>
        <taxon>Streptomycetaceae</taxon>
        <taxon>Streptomyces</taxon>
    </lineage>
</organism>
<feature type="transmembrane region" description="Helical" evidence="1">
    <location>
        <begin position="86"/>
        <end position="109"/>
    </location>
</feature>
<keyword evidence="1" id="KW-0812">Transmembrane</keyword>
<name>A0ABP9CLY9_9ACTN</name>
<proteinExistence type="predicted"/>
<evidence type="ECO:0000313" key="2">
    <source>
        <dbReference type="EMBL" id="GAA4812431.1"/>
    </source>
</evidence>
<evidence type="ECO:0000313" key="3">
    <source>
        <dbReference type="Proteomes" id="UP001501265"/>
    </source>
</evidence>
<comment type="caution">
    <text evidence="2">The sequence shown here is derived from an EMBL/GenBank/DDBJ whole genome shotgun (WGS) entry which is preliminary data.</text>
</comment>
<feature type="transmembrane region" description="Helical" evidence="1">
    <location>
        <begin position="31"/>
        <end position="59"/>
    </location>
</feature>